<dbReference type="EMBL" id="MPUH01000369">
    <property type="protein sequence ID" value="OMJ81717.1"/>
    <property type="molecule type" value="Genomic_DNA"/>
</dbReference>
<organism evidence="2 3">
    <name type="scientific">Stentor coeruleus</name>
    <dbReference type="NCBI Taxonomy" id="5963"/>
    <lineage>
        <taxon>Eukaryota</taxon>
        <taxon>Sar</taxon>
        <taxon>Alveolata</taxon>
        <taxon>Ciliophora</taxon>
        <taxon>Postciliodesmatophora</taxon>
        <taxon>Heterotrichea</taxon>
        <taxon>Heterotrichida</taxon>
        <taxon>Stentoridae</taxon>
        <taxon>Stentor</taxon>
    </lineage>
</organism>
<keyword evidence="3" id="KW-1185">Reference proteome</keyword>
<reference evidence="2 3" key="1">
    <citation type="submission" date="2016-11" db="EMBL/GenBank/DDBJ databases">
        <title>The macronuclear genome of Stentor coeruleus: a giant cell with tiny introns.</title>
        <authorList>
            <person name="Slabodnick M."/>
            <person name="Ruby J.G."/>
            <person name="Reiff S.B."/>
            <person name="Swart E.C."/>
            <person name="Gosai S."/>
            <person name="Prabakaran S."/>
            <person name="Witkowska E."/>
            <person name="Larue G.E."/>
            <person name="Fisher S."/>
            <person name="Freeman R.M."/>
            <person name="Gunawardena J."/>
            <person name="Chu W."/>
            <person name="Stover N.A."/>
            <person name="Gregory B.D."/>
            <person name="Nowacki M."/>
            <person name="Derisi J."/>
            <person name="Roy S.W."/>
            <person name="Marshall W.F."/>
            <person name="Sood P."/>
        </authorList>
    </citation>
    <scope>NUCLEOTIDE SEQUENCE [LARGE SCALE GENOMIC DNA]</scope>
    <source>
        <strain evidence="2">WM001</strain>
    </source>
</reference>
<dbReference type="Proteomes" id="UP000187209">
    <property type="component" value="Unassembled WGS sequence"/>
</dbReference>
<comment type="caution">
    <text evidence="2">The sequence shown here is derived from an EMBL/GenBank/DDBJ whole genome shotgun (WGS) entry which is preliminary data.</text>
</comment>
<sequence length="297" mass="33726">MQSPSKKVNLHLSRTDSIGSVNSISEKPSSHTDFLVEANFLQSVIITDKAPDIKTTNLQKIKALMQKTSDKLNIHQKPLENANPINDLIEKNKEILYLKGLIRNLESEKKELIEKNHELTLIIQHGKKSIKDHDADIEKAIKNARMMISKAKEINSLSSEISNTIGETSTFIAMIKAGNIIEPLTKTLKFILYLLTLSSNHPKSCKHSREHSERKHDTEKTKDNLSNYIEDDISNLLKESNILGCQINKQKHRVHDLFRKIECSVEKSKNYIESIDSLEFSTYTLSPQLSVIKSEGL</sequence>
<gene>
    <name evidence="2" type="ORF">SteCoe_17768</name>
</gene>
<dbReference type="AlphaFoldDB" id="A0A1R2BYJ5"/>
<evidence type="ECO:0000313" key="2">
    <source>
        <dbReference type="EMBL" id="OMJ81717.1"/>
    </source>
</evidence>
<accession>A0A1R2BYJ5</accession>
<feature type="region of interest" description="Disordered" evidence="1">
    <location>
        <begin position="201"/>
        <end position="223"/>
    </location>
</feature>
<protein>
    <submittedName>
        <fullName evidence="2">Uncharacterized protein</fullName>
    </submittedName>
</protein>
<evidence type="ECO:0000256" key="1">
    <source>
        <dbReference type="SAM" id="MobiDB-lite"/>
    </source>
</evidence>
<name>A0A1R2BYJ5_9CILI</name>
<proteinExistence type="predicted"/>
<evidence type="ECO:0000313" key="3">
    <source>
        <dbReference type="Proteomes" id="UP000187209"/>
    </source>
</evidence>
<feature type="compositionally biased region" description="Basic and acidic residues" evidence="1">
    <location>
        <begin position="210"/>
        <end position="223"/>
    </location>
</feature>